<accession>A0AAJ0U8N2</accession>
<reference evidence="1" key="2">
    <citation type="journal article" date="2020" name="Microorganisms">
        <title>Osmotic Adaptation and Compatible Solute Biosynthesis of Phototrophic Bacteria as Revealed from Genome Analyses.</title>
        <authorList>
            <person name="Imhoff J.F."/>
            <person name="Rahn T."/>
            <person name="Kunzel S."/>
            <person name="Keller A."/>
            <person name="Neulinger S.C."/>
        </authorList>
    </citation>
    <scope>NUCLEOTIDE SEQUENCE</scope>
    <source>
        <strain evidence="1">DSM 11080</strain>
    </source>
</reference>
<evidence type="ECO:0008006" key="3">
    <source>
        <dbReference type="Google" id="ProtNLM"/>
    </source>
</evidence>
<sequence length="93" mass="10831">MKFEWNTDKARRNLQKHGVSFSEFLSVFKDALSLTYPDSDHSAEEDRFLIIGLSSLDNVLVISHAFRNDVVRIISARKATKKERSFYENEARH</sequence>
<organism evidence="1 2">
    <name type="scientific">Halochromatium glycolicum</name>
    <dbReference type="NCBI Taxonomy" id="85075"/>
    <lineage>
        <taxon>Bacteria</taxon>
        <taxon>Pseudomonadati</taxon>
        <taxon>Pseudomonadota</taxon>
        <taxon>Gammaproteobacteria</taxon>
        <taxon>Chromatiales</taxon>
        <taxon>Chromatiaceae</taxon>
        <taxon>Halochromatium</taxon>
    </lineage>
</organism>
<dbReference type="Gene3D" id="3.10.450.530">
    <property type="entry name" value="Ribonuclease toxin, BrnT, of type II toxin-antitoxin system"/>
    <property type="match status" value="1"/>
</dbReference>
<dbReference type="InterPro" id="IPR038573">
    <property type="entry name" value="BrnT_sf"/>
</dbReference>
<evidence type="ECO:0000313" key="1">
    <source>
        <dbReference type="EMBL" id="MBK1707363.1"/>
    </source>
</evidence>
<dbReference type="RefSeq" id="WP_200348848.1">
    <property type="nucleotide sequence ID" value="NZ_NRSJ01000088.1"/>
</dbReference>
<dbReference type="Pfam" id="PF04365">
    <property type="entry name" value="BrnT_toxin"/>
    <property type="match status" value="1"/>
</dbReference>
<gene>
    <name evidence="1" type="ORF">CKO40_23240</name>
</gene>
<evidence type="ECO:0000313" key="2">
    <source>
        <dbReference type="Proteomes" id="UP001296776"/>
    </source>
</evidence>
<dbReference type="InterPro" id="IPR007460">
    <property type="entry name" value="BrnT_toxin"/>
</dbReference>
<protein>
    <recommendedName>
        <fullName evidence="3">BrnT family toxin</fullName>
    </recommendedName>
</protein>
<dbReference type="EMBL" id="NRSJ01000088">
    <property type="protein sequence ID" value="MBK1707363.1"/>
    <property type="molecule type" value="Genomic_DNA"/>
</dbReference>
<dbReference type="AlphaFoldDB" id="A0AAJ0U8N2"/>
<reference evidence="1" key="1">
    <citation type="submission" date="2017-08" db="EMBL/GenBank/DDBJ databases">
        <authorList>
            <person name="Imhoff J.F."/>
            <person name="Rahn T."/>
            <person name="Kuenzel S."/>
            <person name="Neulinger S.C."/>
        </authorList>
    </citation>
    <scope>NUCLEOTIDE SEQUENCE</scope>
    <source>
        <strain evidence="1">DSM 11080</strain>
    </source>
</reference>
<proteinExistence type="predicted"/>
<comment type="caution">
    <text evidence="1">The sequence shown here is derived from an EMBL/GenBank/DDBJ whole genome shotgun (WGS) entry which is preliminary data.</text>
</comment>
<name>A0AAJ0U8N2_9GAMM</name>
<keyword evidence="2" id="KW-1185">Reference proteome</keyword>
<dbReference type="Proteomes" id="UP001296776">
    <property type="component" value="Unassembled WGS sequence"/>
</dbReference>